<dbReference type="Proteomes" id="UP001597083">
    <property type="component" value="Unassembled WGS sequence"/>
</dbReference>
<accession>A0ABW3CM08</accession>
<evidence type="ECO:0000313" key="2">
    <source>
        <dbReference type="Proteomes" id="UP001597083"/>
    </source>
</evidence>
<reference evidence="2" key="1">
    <citation type="journal article" date="2019" name="Int. J. Syst. Evol. Microbiol.">
        <title>The Global Catalogue of Microorganisms (GCM) 10K type strain sequencing project: providing services to taxonomists for standard genome sequencing and annotation.</title>
        <authorList>
            <consortium name="The Broad Institute Genomics Platform"/>
            <consortium name="The Broad Institute Genome Sequencing Center for Infectious Disease"/>
            <person name="Wu L."/>
            <person name="Ma J."/>
        </authorList>
    </citation>
    <scope>NUCLEOTIDE SEQUENCE [LARGE SCALE GENOMIC DNA]</scope>
    <source>
        <strain evidence="2">JCM 31696</strain>
    </source>
</reference>
<dbReference type="EMBL" id="JBHTIR010003668">
    <property type="protein sequence ID" value="MFD0855576.1"/>
    <property type="molecule type" value="Genomic_DNA"/>
</dbReference>
<comment type="caution">
    <text evidence="1">The sequence shown here is derived from an EMBL/GenBank/DDBJ whole genome shotgun (WGS) entry which is preliminary data.</text>
</comment>
<gene>
    <name evidence="1" type="ORF">ACFQ07_25265</name>
</gene>
<organism evidence="1 2">
    <name type="scientific">Actinomadura adrarensis</name>
    <dbReference type="NCBI Taxonomy" id="1819600"/>
    <lineage>
        <taxon>Bacteria</taxon>
        <taxon>Bacillati</taxon>
        <taxon>Actinomycetota</taxon>
        <taxon>Actinomycetes</taxon>
        <taxon>Streptosporangiales</taxon>
        <taxon>Thermomonosporaceae</taxon>
        <taxon>Actinomadura</taxon>
    </lineage>
</organism>
<sequence length="28" mass="2955">MRDSKAPEGSVLLTTPAALRAAMRKAGR</sequence>
<protein>
    <submittedName>
        <fullName evidence="1">DUF397 domain-containing protein</fullName>
    </submittedName>
</protein>
<name>A0ABW3CM08_9ACTN</name>
<proteinExistence type="predicted"/>
<evidence type="ECO:0000313" key="1">
    <source>
        <dbReference type="EMBL" id="MFD0855576.1"/>
    </source>
</evidence>
<keyword evidence="2" id="KW-1185">Reference proteome</keyword>